<reference evidence="4 5" key="1">
    <citation type="journal article" date="2019" name="Nat. Microbiol.">
        <title>Mediterranean grassland soil C-N compound turnover is dependent on rainfall and depth, and is mediated by genomically divergent microorganisms.</title>
        <authorList>
            <person name="Diamond S."/>
            <person name="Andeer P.F."/>
            <person name="Li Z."/>
            <person name="Crits-Christoph A."/>
            <person name="Burstein D."/>
            <person name="Anantharaman K."/>
            <person name="Lane K.R."/>
            <person name="Thomas B.C."/>
            <person name="Pan C."/>
            <person name="Northen T.R."/>
            <person name="Banfield J.F."/>
        </authorList>
    </citation>
    <scope>NUCLEOTIDE SEQUENCE [LARGE SCALE GENOMIC DNA]</scope>
    <source>
        <strain evidence="2">WS_4</strain>
        <strain evidence="3">WS_7</strain>
    </source>
</reference>
<dbReference type="EMBL" id="VBOU01000097">
    <property type="protein sequence ID" value="TMQ52540.1"/>
    <property type="molecule type" value="Genomic_DNA"/>
</dbReference>
<dbReference type="EMBL" id="VBOX01000034">
    <property type="protein sequence ID" value="TMQ64553.1"/>
    <property type="molecule type" value="Genomic_DNA"/>
</dbReference>
<dbReference type="Proteomes" id="UP000319829">
    <property type="component" value="Unassembled WGS sequence"/>
</dbReference>
<sequence length="237" mass="26417">MGRLTERLHATAILALLFLLGATRAHASPPGYFVDSTQANAERPIDRVEAEGDFTLSIHRRYEDPVGARLLAIAEATYPPRDSLVVIAIKRGFEVGSDSARTPLWWCDGLGVSRVPYAITAGALEHYMKLTESFRSHNFRGAWTRNLFWTDLSYRASIAPRDEYPFQGGSVANVYVAEMNLSWGYDDGTFVPVSVAHRIVVLARDGTVLDVEGDGETNEHVYCSSHRGPFRVERVMR</sequence>
<gene>
    <name evidence="2" type="ORF">E6K74_12210</name>
    <name evidence="3" type="ORF">E6K77_03695</name>
</gene>
<accession>A0A538SME5</accession>
<organism evidence="2 5">
    <name type="scientific">Eiseniibacteriota bacterium</name>
    <dbReference type="NCBI Taxonomy" id="2212470"/>
    <lineage>
        <taxon>Bacteria</taxon>
        <taxon>Candidatus Eiseniibacteriota</taxon>
    </lineage>
</organism>
<comment type="caution">
    <text evidence="2">The sequence shown here is derived from an EMBL/GenBank/DDBJ whole genome shotgun (WGS) entry which is preliminary data.</text>
</comment>
<protein>
    <submittedName>
        <fullName evidence="2">Uncharacterized protein</fullName>
    </submittedName>
</protein>
<proteinExistence type="predicted"/>
<evidence type="ECO:0000256" key="1">
    <source>
        <dbReference type="SAM" id="SignalP"/>
    </source>
</evidence>
<name>A0A538SME5_UNCEI</name>
<evidence type="ECO:0000313" key="4">
    <source>
        <dbReference type="Proteomes" id="UP000317366"/>
    </source>
</evidence>
<dbReference type="AlphaFoldDB" id="A0A538SME5"/>
<dbReference type="Proteomes" id="UP000317366">
    <property type="component" value="Unassembled WGS sequence"/>
</dbReference>
<feature type="signal peptide" evidence="1">
    <location>
        <begin position="1"/>
        <end position="27"/>
    </location>
</feature>
<evidence type="ECO:0000313" key="3">
    <source>
        <dbReference type="EMBL" id="TMQ64553.1"/>
    </source>
</evidence>
<evidence type="ECO:0000313" key="2">
    <source>
        <dbReference type="EMBL" id="TMQ52540.1"/>
    </source>
</evidence>
<keyword evidence="1" id="KW-0732">Signal</keyword>
<feature type="chain" id="PRO_5039865637" evidence="1">
    <location>
        <begin position="28"/>
        <end position="237"/>
    </location>
</feature>
<evidence type="ECO:0000313" key="5">
    <source>
        <dbReference type="Proteomes" id="UP000319829"/>
    </source>
</evidence>